<comment type="similarity">
    <text evidence="12 13">Belongs to the DnaG primase family.</text>
</comment>
<dbReference type="SMART" id="SM00493">
    <property type="entry name" value="TOPRIM"/>
    <property type="match status" value="1"/>
</dbReference>
<gene>
    <name evidence="12" type="primary">dnaG</name>
    <name evidence="16" type="ORF">SAMN04488134_101357</name>
</gene>
<evidence type="ECO:0000256" key="4">
    <source>
        <dbReference type="ARBA" id="ARBA00022695"/>
    </source>
</evidence>
<evidence type="ECO:0000313" key="17">
    <source>
        <dbReference type="Proteomes" id="UP000199300"/>
    </source>
</evidence>
<evidence type="ECO:0000259" key="15">
    <source>
        <dbReference type="PROSITE" id="PS50880"/>
    </source>
</evidence>
<dbReference type="GO" id="GO:0005737">
    <property type="term" value="C:cytoplasm"/>
    <property type="evidence" value="ECO:0007669"/>
    <property type="project" value="TreeGrafter"/>
</dbReference>
<name>A0A1H8HI79_9BACI</name>
<evidence type="ECO:0000256" key="9">
    <source>
        <dbReference type="ARBA" id="ARBA00022842"/>
    </source>
</evidence>
<dbReference type="Pfam" id="PF01807">
    <property type="entry name" value="Zn_ribbon_DnaG"/>
    <property type="match status" value="1"/>
</dbReference>
<dbReference type="PANTHER" id="PTHR30313">
    <property type="entry name" value="DNA PRIMASE"/>
    <property type="match status" value="1"/>
</dbReference>
<feature type="domain" description="Toprim" evidence="15">
    <location>
        <begin position="260"/>
        <end position="341"/>
    </location>
</feature>
<dbReference type="PROSITE" id="PS50880">
    <property type="entry name" value="TOPRIM"/>
    <property type="match status" value="1"/>
</dbReference>
<dbReference type="STRING" id="872970.SAMN04488134_101357"/>
<keyword evidence="17" id="KW-1185">Reference proteome</keyword>
<dbReference type="GO" id="GO:0005524">
    <property type="term" value="F:ATP binding"/>
    <property type="evidence" value="ECO:0007669"/>
    <property type="project" value="InterPro"/>
</dbReference>
<dbReference type="InterPro" id="IPR036977">
    <property type="entry name" value="DNA_primase_Znf_CHC2"/>
</dbReference>
<dbReference type="InterPro" id="IPR050219">
    <property type="entry name" value="DnaG_primase"/>
</dbReference>
<evidence type="ECO:0000256" key="14">
    <source>
        <dbReference type="PIRSR" id="PIRSR002811-1"/>
    </source>
</evidence>
<keyword evidence="3 12" id="KW-0808">Transferase</keyword>
<evidence type="ECO:0000256" key="8">
    <source>
        <dbReference type="ARBA" id="ARBA00022833"/>
    </source>
</evidence>
<reference evidence="16 17" key="1">
    <citation type="submission" date="2016-10" db="EMBL/GenBank/DDBJ databases">
        <authorList>
            <person name="de Groot N.N."/>
        </authorList>
    </citation>
    <scope>NUCLEOTIDE SEQUENCE [LARGE SCALE GENOMIC DNA]</scope>
    <source>
        <strain evidence="16 17">CGMCC 1.10434</strain>
    </source>
</reference>
<keyword evidence="6 12" id="KW-0479">Metal-binding</keyword>
<accession>A0A1H8HI79</accession>
<evidence type="ECO:0000256" key="3">
    <source>
        <dbReference type="ARBA" id="ARBA00022679"/>
    </source>
</evidence>
<keyword evidence="9" id="KW-0460">Magnesium</keyword>
<dbReference type="Proteomes" id="UP000199300">
    <property type="component" value="Unassembled WGS sequence"/>
</dbReference>
<dbReference type="RefSeq" id="WP_091494103.1">
    <property type="nucleotide sequence ID" value="NZ_FODJ01000001.1"/>
</dbReference>
<evidence type="ECO:0000256" key="7">
    <source>
        <dbReference type="ARBA" id="ARBA00022771"/>
    </source>
</evidence>
<dbReference type="InterPro" id="IPR030846">
    <property type="entry name" value="DnaG_bac"/>
</dbReference>
<dbReference type="GO" id="GO:0003677">
    <property type="term" value="F:DNA binding"/>
    <property type="evidence" value="ECO:0007669"/>
    <property type="project" value="UniProtKB-KW"/>
</dbReference>
<dbReference type="FunFam" id="3.90.580.10:FF:000001">
    <property type="entry name" value="DNA primase"/>
    <property type="match status" value="1"/>
</dbReference>
<dbReference type="InterPro" id="IPR007693">
    <property type="entry name" value="DNA_helicase_DnaB-like_N"/>
</dbReference>
<dbReference type="OrthoDB" id="9803773at2"/>
<dbReference type="SMART" id="SM00400">
    <property type="entry name" value="ZnF_CHCC"/>
    <property type="match status" value="1"/>
</dbReference>
<dbReference type="Gene3D" id="3.40.1360.10">
    <property type="match status" value="1"/>
</dbReference>
<sequence>MNNQIPQHLIDEIRQSNDIVDVVGEYVSLKRQGRNYFGLCPFHNESTPSFSVTQEKQIFHCFGCGKGGNVFTFLMEHEGFSFLQAVEHLAQKSGHALPEVFVKQENQSNQSIDQVSLQAFEWLTKFYHHVLAHAKEALIGKQYLEERGLSQEIINVYQIGFSPHANEVTTKFLEKKSFNLQHLASTGVFTRNDQNQIFDRFRGRIVFPIRNHLGKTVGYGGRSINGEEPKYLNSPESALFQKSKMLFNFDLARSEMKKKGQAILFEGYMDVITAAQAGITNGVATLGTSATEHQAALLKRYVDHVVICYDGDSAGFNAAYKAARLFLKAGCQIRVATLPDGSDPDAFIKQNGGERFKREVIEESSTYMGFVMTFLKKGYNLKVEADRIAYVNKIIEEIAGLNSAIDRDHYARELANEHQLSFETILNEVNHLNQARGNDRDKAATKRHTKDQNLYRAKKKLLPAFYNAERRLLAYMLYDHSIAEKIKHILGASFNVDKHKIIVTHLYAFYEEGNKANVSQFIERIDDEALKNDIIELAMESISPDISDSELNDYINIISEEQGDKANIRALLAEQKKAELNQDYVKAAQIGMEIVQIRQRLAGHSQ</sequence>
<keyword evidence="4 12" id="KW-0548">Nucleotidyltransferase</keyword>
<evidence type="ECO:0000256" key="13">
    <source>
        <dbReference type="PIRNR" id="PIRNR002811"/>
    </source>
</evidence>
<dbReference type="GO" id="GO:0006269">
    <property type="term" value="P:DNA replication, synthesis of primer"/>
    <property type="evidence" value="ECO:0007669"/>
    <property type="project" value="UniProtKB-UniRule"/>
</dbReference>
<dbReference type="Pfam" id="PF10410">
    <property type="entry name" value="DnaB_bind"/>
    <property type="match status" value="1"/>
</dbReference>
<dbReference type="Pfam" id="PF08275">
    <property type="entry name" value="DNAG_N"/>
    <property type="match status" value="1"/>
</dbReference>
<dbReference type="EC" id="2.7.7.101" evidence="12"/>
<evidence type="ECO:0000256" key="12">
    <source>
        <dbReference type="HAMAP-Rule" id="MF_00974"/>
    </source>
</evidence>
<evidence type="ECO:0000256" key="6">
    <source>
        <dbReference type="ARBA" id="ARBA00022723"/>
    </source>
</evidence>
<comment type="domain">
    <text evidence="12">Contains an N-terminal zinc-binding domain, a central core domain that contains the primase activity, and a C-terminal DnaB-binding domain.</text>
</comment>
<evidence type="ECO:0000256" key="10">
    <source>
        <dbReference type="ARBA" id="ARBA00023125"/>
    </source>
</evidence>
<evidence type="ECO:0000313" key="16">
    <source>
        <dbReference type="EMBL" id="SEN55921.1"/>
    </source>
</evidence>
<comment type="catalytic activity">
    <reaction evidence="12">
        <text>ssDNA + n NTP = ssDNA/pppN(pN)n-1 hybrid + (n-1) diphosphate.</text>
        <dbReference type="EC" id="2.7.7.101"/>
    </reaction>
</comment>
<dbReference type="FunFam" id="3.40.1360.10:FF:000002">
    <property type="entry name" value="DNA primase"/>
    <property type="match status" value="1"/>
</dbReference>
<dbReference type="GO" id="GO:0003899">
    <property type="term" value="F:DNA-directed RNA polymerase activity"/>
    <property type="evidence" value="ECO:0007669"/>
    <property type="project" value="UniProtKB-UniRule"/>
</dbReference>
<dbReference type="GO" id="GO:0000428">
    <property type="term" value="C:DNA-directed RNA polymerase complex"/>
    <property type="evidence" value="ECO:0007669"/>
    <property type="project" value="UniProtKB-KW"/>
</dbReference>
<dbReference type="CDD" id="cd03364">
    <property type="entry name" value="TOPRIM_DnaG_primases"/>
    <property type="match status" value="1"/>
</dbReference>
<dbReference type="Pfam" id="PF00772">
    <property type="entry name" value="DnaB"/>
    <property type="match status" value="1"/>
</dbReference>
<dbReference type="PIRSF" id="PIRSF002811">
    <property type="entry name" value="DnaG"/>
    <property type="match status" value="1"/>
</dbReference>
<keyword evidence="8 12" id="KW-0862">Zinc</keyword>
<dbReference type="SUPFAM" id="SSF57783">
    <property type="entry name" value="Zinc beta-ribbon"/>
    <property type="match status" value="1"/>
</dbReference>
<dbReference type="EMBL" id="FODJ01000001">
    <property type="protein sequence ID" value="SEN55921.1"/>
    <property type="molecule type" value="Genomic_DNA"/>
</dbReference>
<evidence type="ECO:0000256" key="5">
    <source>
        <dbReference type="ARBA" id="ARBA00022705"/>
    </source>
</evidence>
<dbReference type="InterPro" id="IPR019475">
    <property type="entry name" value="DNA_primase_DnaB-bd"/>
</dbReference>
<keyword evidence="2 12" id="KW-0639">Primosome</keyword>
<dbReference type="Gene3D" id="6.10.140.360">
    <property type="match status" value="1"/>
</dbReference>
<protein>
    <recommendedName>
        <fullName evidence="12 13">DNA primase</fullName>
        <ecNumber evidence="12">2.7.7.101</ecNumber>
    </recommendedName>
</protein>
<keyword evidence="1 12" id="KW-0240">DNA-directed RNA polymerase</keyword>
<dbReference type="Gene3D" id="3.90.980.10">
    <property type="entry name" value="DNA primase, catalytic core, N-terminal domain"/>
    <property type="match status" value="1"/>
</dbReference>
<dbReference type="InterPro" id="IPR016136">
    <property type="entry name" value="DNA_helicase_N/primase_C"/>
</dbReference>
<evidence type="ECO:0000256" key="11">
    <source>
        <dbReference type="ARBA" id="ARBA00023163"/>
    </source>
</evidence>
<dbReference type="PANTHER" id="PTHR30313:SF2">
    <property type="entry name" value="DNA PRIMASE"/>
    <property type="match status" value="1"/>
</dbReference>
<dbReference type="GO" id="GO:0003678">
    <property type="term" value="F:DNA helicase activity"/>
    <property type="evidence" value="ECO:0007669"/>
    <property type="project" value="InterPro"/>
</dbReference>
<dbReference type="AlphaFoldDB" id="A0A1H8HI79"/>
<dbReference type="InterPro" id="IPR006295">
    <property type="entry name" value="DNA_primase_DnaG"/>
</dbReference>
<organism evidence="16 17">
    <name type="scientific">Amphibacillus marinus</name>
    <dbReference type="NCBI Taxonomy" id="872970"/>
    <lineage>
        <taxon>Bacteria</taxon>
        <taxon>Bacillati</taxon>
        <taxon>Bacillota</taxon>
        <taxon>Bacilli</taxon>
        <taxon>Bacillales</taxon>
        <taxon>Bacillaceae</taxon>
        <taxon>Amphibacillus</taxon>
    </lineage>
</organism>
<dbReference type="Gene3D" id="1.10.860.10">
    <property type="entry name" value="DNAb Helicase, Chain A"/>
    <property type="match status" value="1"/>
</dbReference>
<dbReference type="SUPFAM" id="SSF56731">
    <property type="entry name" value="DNA primase core"/>
    <property type="match status" value="1"/>
</dbReference>
<dbReference type="InterPro" id="IPR034151">
    <property type="entry name" value="TOPRIM_DnaG_bac"/>
</dbReference>
<dbReference type="Pfam" id="PF13155">
    <property type="entry name" value="Toprim_2"/>
    <property type="match status" value="1"/>
</dbReference>
<dbReference type="GO" id="GO:1990077">
    <property type="term" value="C:primosome complex"/>
    <property type="evidence" value="ECO:0007669"/>
    <property type="project" value="UniProtKB-KW"/>
</dbReference>
<dbReference type="GO" id="GO:0008270">
    <property type="term" value="F:zinc ion binding"/>
    <property type="evidence" value="ECO:0007669"/>
    <property type="project" value="UniProtKB-UniRule"/>
</dbReference>
<dbReference type="FunFam" id="3.90.980.10:FF:000001">
    <property type="entry name" value="DNA primase"/>
    <property type="match status" value="1"/>
</dbReference>
<comment type="subunit">
    <text evidence="12">Monomer. Interacts with DnaB.</text>
</comment>
<evidence type="ECO:0000256" key="2">
    <source>
        <dbReference type="ARBA" id="ARBA00022515"/>
    </source>
</evidence>
<dbReference type="InterPro" id="IPR036185">
    <property type="entry name" value="DNA_heli_DnaB-like_N_sf"/>
</dbReference>
<dbReference type="InterPro" id="IPR037068">
    <property type="entry name" value="DNA_primase_core_N_sf"/>
</dbReference>
<dbReference type="InterPro" id="IPR013264">
    <property type="entry name" value="DNAG_N"/>
</dbReference>
<dbReference type="InterPro" id="IPR002694">
    <property type="entry name" value="Znf_CHC2"/>
</dbReference>
<dbReference type="NCBIfam" id="TIGR01391">
    <property type="entry name" value="dnaG"/>
    <property type="match status" value="1"/>
</dbReference>
<evidence type="ECO:0000256" key="1">
    <source>
        <dbReference type="ARBA" id="ARBA00022478"/>
    </source>
</evidence>
<dbReference type="SUPFAM" id="SSF48024">
    <property type="entry name" value="N-terminal domain of DnaB helicase"/>
    <property type="match status" value="1"/>
</dbReference>
<keyword evidence="10 12" id="KW-0238">DNA-binding</keyword>
<dbReference type="Gene3D" id="3.90.580.10">
    <property type="entry name" value="Zinc finger, CHC2-type domain"/>
    <property type="match status" value="1"/>
</dbReference>
<dbReference type="HAMAP" id="MF_00974">
    <property type="entry name" value="DNA_primase_DnaG"/>
    <property type="match status" value="1"/>
</dbReference>
<keyword evidence="5 12" id="KW-0235">DNA replication</keyword>
<comment type="cofactor">
    <cofactor evidence="12 13 14">
        <name>Zn(2+)</name>
        <dbReference type="ChEBI" id="CHEBI:29105"/>
    </cofactor>
    <text evidence="12 13 14">Binds 1 zinc ion per monomer.</text>
</comment>
<feature type="zinc finger region" description="CHC2-type" evidence="12 14">
    <location>
        <begin position="40"/>
        <end position="64"/>
    </location>
</feature>
<keyword evidence="11 12" id="KW-0804">Transcription</keyword>
<comment type="function">
    <text evidence="12 13">RNA polymerase that catalyzes the synthesis of short RNA molecules used as primers for DNA polymerase during DNA replication.</text>
</comment>
<dbReference type="InterPro" id="IPR006171">
    <property type="entry name" value="TOPRIM_dom"/>
</dbReference>
<proteinExistence type="inferred from homology"/>
<keyword evidence="7 12" id="KW-0863">Zinc-finger</keyword>